<dbReference type="PROSITE" id="PS51340">
    <property type="entry name" value="MOSC"/>
    <property type="match status" value="1"/>
</dbReference>
<dbReference type="GO" id="GO:0003824">
    <property type="term" value="F:catalytic activity"/>
    <property type="evidence" value="ECO:0007669"/>
    <property type="project" value="InterPro"/>
</dbReference>
<dbReference type="Proteomes" id="UP000007523">
    <property type="component" value="Chromosome"/>
</dbReference>
<dbReference type="Gene3D" id="2.40.33.20">
    <property type="entry name" value="PK beta-barrel domain-like"/>
    <property type="match status" value="1"/>
</dbReference>
<dbReference type="Pfam" id="PF03473">
    <property type="entry name" value="MOSC"/>
    <property type="match status" value="1"/>
</dbReference>
<dbReference type="GO" id="GO:0030170">
    <property type="term" value="F:pyridoxal phosphate binding"/>
    <property type="evidence" value="ECO:0007669"/>
    <property type="project" value="InterPro"/>
</dbReference>
<dbReference type="STRING" id="1116391.PM3016_2686"/>
<dbReference type="InterPro" id="IPR005302">
    <property type="entry name" value="MoCF_Sase_C"/>
</dbReference>
<reference evidence="2 3" key="1">
    <citation type="journal article" date="2012" name="J. Bacteriol.">
        <title>Complete Genome Sequence of Paenibacillus mucilaginosus 3016, a Bacterium Functional as Microbial Fertilizer.</title>
        <authorList>
            <person name="Ma M."/>
            <person name="Wang Z."/>
            <person name="Li L."/>
            <person name="Jiang X."/>
            <person name="Guan D."/>
            <person name="Cao F."/>
            <person name="Chen H."/>
            <person name="Wang X."/>
            <person name="Shen D."/>
            <person name="Du B."/>
            <person name="Li J."/>
        </authorList>
    </citation>
    <scope>NUCLEOTIDE SEQUENCE [LARGE SCALE GENOMIC DNA]</scope>
    <source>
        <strain evidence="2 3">3016</strain>
    </source>
</reference>
<dbReference type="HOGENOM" id="CLU_092690_0_0_9"/>
<dbReference type="PANTHER" id="PTHR36930:SF1">
    <property type="entry name" value="MOSC DOMAIN-CONTAINING PROTEIN"/>
    <property type="match status" value="1"/>
</dbReference>
<organism evidence="2 3">
    <name type="scientific">Paenibacillus mucilaginosus 3016</name>
    <dbReference type="NCBI Taxonomy" id="1116391"/>
    <lineage>
        <taxon>Bacteria</taxon>
        <taxon>Bacillati</taxon>
        <taxon>Bacillota</taxon>
        <taxon>Bacilli</taxon>
        <taxon>Bacillales</taxon>
        <taxon>Paenibacillaceae</taxon>
        <taxon>Paenibacillus</taxon>
    </lineage>
</organism>
<feature type="domain" description="MOSC" evidence="1">
    <location>
        <begin position="31"/>
        <end position="180"/>
    </location>
</feature>
<evidence type="ECO:0000313" key="2">
    <source>
        <dbReference type="EMBL" id="AFC29566.1"/>
    </source>
</evidence>
<dbReference type="RefSeq" id="WP_014369860.1">
    <property type="nucleotide sequence ID" value="NC_016935.1"/>
</dbReference>
<dbReference type="AlphaFoldDB" id="H6NHG9"/>
<dbReference type="EMBL" id="CP003235">
    <property type="protein sequence ID" value="AFC29566.1"/>
    <property type="molecule type" value="Genomic_DNA"/>
</dbReference>
<protein>
    <recommendedName>
        <fullName evidence="1">MOSC domain-containing protein</fullName>
    </recommendedName>
</protein>
<accession>H6NHG9</accession>
<evidence type="ECO:0000313" key="3">
    <source>
        <dbReference type="Proteomes" id="UP000007523"/>
    </source>
</evidence>
<evidence type="ECO:0000259" key="1">
    <source>
        <dbReference type="PROSITE" id="PS51340"/>
    </source>
</evidence>
<keyword evidence="3" id="KW-1185">Reference proteome</keyword>
<dbReference type="GO" id="GO:0030151">
    <property type="term" value="F:molybdenum ion binding"/>
    <property type="evidence" value="ECO:0007669"/>
    <property type="project" value="InterPro"/>
</dbReference>
<dbReference type="PANTHER" id="PTHR36930">
    <property type="entry name" value="METAL-SULFUR CLUSTER BIOSYNTHESIS PROTEINS YUAD-RELATED"/>
    <property type="match status" value="1"/>
</dbReference>
<name>H6NHG9_9BACL</name>
<dbReference type="InterPro" id="IPR011037">
    <property type="entry name" value="Pyrv_Knase-like_insert_dom_sf"/>
</dbReference>
<proteinExistence type="predicted"/>
<dbReference type="InterPro" id="IPR052716">
    <property type="entry name" value="MOSC_domain"/>
</dbReference>
<dbReference type="SUPFAM" id="SSF50800">
    <property type="entry name" value="PK beta-barrel domain-like"/>
    <property type="match status" value="1"/>
</dbReference>
<sequence length="192" mass="20591">MNVVQREADQQVVRGLVTAVSRSEGHTFSKRSEEQIRLVAGLGVEGDAHQGATVKHRSRVAQDPTQPNLRQVHLIHAELHDELRAKGYPVGAGEMGENVTTRGIDLLGLPAGTLLRIGSEAVIEVTGLRNPCPQLDRFMPGLKDQVLEQGPDGSLVRKAGIMAVVLAGGPIRPGDAITAELPPLPHRPLDRV</sequence>
<dbReference type="KEGG" id="pmq:PM3016_2686"/>
<gene>
    <name evidence="2" type="ORF">PM3016_2686</name>
</gene>